<evidence type="ECO:0000313" key="8">
    <source>
        <dbReference type="Proteomes" id="UP000266841"/>
    </source>
</evidence>
<dbReference type="GO" id="GO:0051750">
    <property type="term" value="F:delta(3,5)-delta(2,4)-dienoyl-CoA isomerase activity"/>
    <property type="evidence" value="ECO:0007669"/>
    <property type="project" value="TreeGrafter"/>
</dbReference>
<sequence>MSAVHETAAKLAVPSVAPSTGGGVWSNLQAELAASRASRTRAIRDRPRLIGRNRATRPDAGAGPRCPHHRCPHHRPSITKPKQGGEWRGVQRVNIKHRKSTTKQRSSRALMTMHPLDKRFACLEISYLDPGENNAGKITVVSLFRPEKRNSVSTEMWREIGTAFHLVGSIGDNCRCVILRGAGKGFCGGIDMLDEHFLAGMDGDDDSIRRAIAFKPQILEMQDAFTAIERCQVPVVAAVHGCCIGAGMDMICCADVRVASASAVFSVREARVGLAADVGTLQRFPKLVGSGSIVRELCLTGRDFGAKVALELGFVSCLVEDDGDLMRAATNICLEICRNSPVAVACTKASLNYSRDHTVADGLEHVALMNSTALQSEDLAKAFMINKLIRVKHAELCRDRRAGSWKLEAEIGEDRRRARSGRSGEARSTDSSEKAAPARGGSAAAGGGGRRSRSGCLFRGGMICRVLTSAIRRATASRPLPELVSALRGRNDFRIVHEAGISYAGAKRRLSSQSPTEQTLDFLTVELGYSEAIANGVVDALLKNGITPSSLFGMVKSLAGRYEVDEDGGLEAL</sequence>
<feature type="region of interest" description="Disordered" evidence="6">
    <location>
        <begin position="413"/>
        <end position="452"/>
    </location>
</feature>
<evidence type="ECO:0000256" key="2">
    <source>
        <dbReference type="ARBA" id="ARBA00005254"/>
    </source>
</evidence>
<protein>
    <submittedName>
        <fullName evidence="7">Uncharacterized protein</fullName>
    </submittedName>
</protein>
<evidence type="ECO:0000256" key="5">
    <source>
        <dbReference type="ARBA" id="ARBA00023235"/>
    </source>
</evidence>
<keyword evidence="4" id="KW-0443">Lipid metabolism</keyword>
<keyword evidence="8" id="KW-1185">Reference proteome</keyword>
<dbReference type="Gene3D" id="1.10.12.10">
    <property type="entry name" value="Lyase 2-enoyl-coa Hydratase, Chain A, domain 2"/>
    <property type="match status" value="1"/>
</dbReference>
<comment type="similarity">
    <text evidence="2">Belongs to the enoyl-CoA hydratase/isomerase family.</text>
</comment>
<dbReference type="InterPro" id="IPR001753">
    <property type="entry name" value="Enoyl-CoA_hydra/iso"/>
</dbReference>
<dbReference type="SUPFAM" id="SSF52096">
    <property type="entry name" value="ClpP/crotonase"/>
    <property type="match status" value="1"/>
</dbReference>
<reference evidence="7 8" key="1">
    <citation type="journal article" date="2012" name="Genome Biol.">
        <title>Genome and low-iron response of an oceanic diatom adapted to chronic iron limitation.</title>
        <authorList>
            <person name="Lommer M."/>
            <person name="Specht M."/>
            <person name="Roy A.S."/>
            <person name="Kraemer L."/>
            <person name="Andreson R."/>
            <person name="Gutowska M.A."/>
            <person name="Wolf J."/>
            <person name="Bergner S.V."/>
            <person name="Schilhabel M.B."/>
            <person name="Klostermeier U.C."/>
            <person name="Beiko R.G."/>
            <person name="Rosenstiel P."/>
            <person name="Hippler M."/>
            <person name="Laroche J."/>
        </authorList>
    </citation>
    <scope>NUCLEOTIDE SEQUENCE [LARGE SCALE GENOMIC DNA]</scope>
    <source>
        <strain evidence="7 8">CCMP1005</strain>
    </source>
</reference>
<evidence type="ECO:0000256" key="1">
    <source>
        <dbReference type="ARBA" id="ARBA00005005"/>
    </source>
</evidence>
<evidence type="ECO:0000256" key="6">
    <source>
        <dbReference type="SAM" id="MobiDB-lite"/>
    </source>
</evidence>
<feature type="region of interest" description="Disordered" evidence="6">
    <location>
        <begin position="52"/>
        <end position="87"/>
    </location>
</feature>
<evidence type="ECO:0000313" key="7">
    <source>
        <dbReference type="EMBL" id="EJK69920.1"/>
    </source>
</evidence>
<dbReference type="CDD" id="cd06558">
    <property type="entry name" value="crotonase-like"/>
    <property type="match status" value="1"/>
</dbReference>
<evidence type="ECO:0000256" key="3">
    <source>
        <dbReference type="ARBA" id="ARBA00022832"/>
    </source>
</evidence>
<accession>K0SWV7</accession>
<feature type="compositionally biased region" description="Basic and acidic residues" evidence="6">
    <location>
        <begin position="413"/>
        <end position="433"/>
    </location>
</feature>
<comment type="pathway">
    <text evidence="1">Lipid metabolism; fatty acid beta-oxidation.</text>
</comment>
<dbReference type="InterPro" id="IPR029045">
    <property type="entry name" value="ClpP/crotonase-like_dom_sf"/>
</dbReference>
<keyword evidence="3" id="KW-0276">Fatty acid metabolism</keyword>
<dbReference type="UniPathway" id="UPA00659"/>
<dbReference type="Proteomes" id="UP000266841">
    <property type="component" value="Unassembled WGS sequence"/>
</dbReference>
<dbReference type="OrthoDB" id="14970at2759"/>
<evidence type="ECO:0000256" key="4">
    <source>
        <dbReference type="ARBA" id="ARBA00023098"/>
    </source>
</evidence>
<keyword evidence="5" id="KW-0413">Isomerase</keyword>
<dbReference type="InterPro" id="IPR045002">
    <property type="entry name" value="Ech1-like"/>
</dbReference>
<dbReference type="InterPro" id="IPR014748">
    <property type="entry name" value="Enoyl-CoA_hydra_C"/>
</dbReference>
<dbReference type="FunFam" id="1.10.12.10:FF:000004">
    <property type="entry name" value="Delta3,5-delta2,4-dienoyl-CoA isomerase"/>
    <property type="match status" value="1"/>
</dbReference>
<feature type="non-terminal residue" evidence="7">
    <location>
        <position position="573"/>
    </location>
</feature>
<dbReference type="PANTHER" id="PTHR43149:SF1">
    <property type="entry name" value="DELTA(3,5)-DELTA(2,4)-DIENOYL-COA ISOMERASE, MITOCHONDRIAL"/>
    <property type="match status" value="1"/>
</dbReference>
<name>K0SWV7_THAOC</name>
<dbReference type="PANTHER" id="PTHR43149">
    <property type="entry name" value="ENOYL-COA HYDRATASE"/>
    <property type="match status" value="1"/>
</dbReference>
<dbReference type="eggNOG" id="KOG1681">
    <property type="taxonomic scope" value="Eukaryota"/>
</dbReference>
<dbReference type="GO" id="GO:0006635">
    <property type="term" value="P:fatty acid beta-oxidation"/>
    <property type="evidence" value="ECO:0007669"/>
    <property type="project" value="UniProtKB-UniPathway"/>
</dbReference>
<dbReference type="Pfam" id="PF00378">
    <property type="entry name" value="ECH_1"/>
    <property type="match status" value="1"/>
</dbReference>
<feature type="compositionally biased region" description="Basic residues" evidence="6">
    <location>
        <begin position="66"/>
        <end position="77"/>
    </location>
</feature>
<comment type="caution">
    <text evidence="7">The sequence shown here is derived from an EMBL/GenBank/DDBJ whole genome shotgun (WGS) entry which is preliminary data.</text>
</comment>
<dbReference type="Gene3D" id="3.90.226.10">
    <property type="entry name" value="2-enoyl-CoA Hydratase, Chain A, domain 1"/>
    <property type="match status" value="1"/>
</dbReference>
<dbReference type="EMBL" id="AGNL01009373">
    <property type="protein sequence ID" value="EJK69920.1"/>
    <property type="molecule type" value="Genomic_DNA"/>
</dbReference>
<proteinExistence type="inferred from homology"/>
<organism evidence="7 8">
    <name type="scientific">Thalassiosira oceanica</name>
    <name type="common">Marine diatom</name>
    <dbReference type="NCBI Taxonomy" id="159749"/>
    <lineage>
        <taxon>Eukaryota</taxon>
        <taxon>Sar</taxon>
        <taxon>Stramenopiles</taxon>
        <taxon>Ochrophyta</taxon>
        <taxon>Bacillariophyta</taxon>
        <taxon>Coscinodiscophyceae</taxon>
        <taxon>Thalassiosirophycidae</taxon>
        <taxon>Thalassiosirales</taxon>
        <taxon>Thalassiosiraceae</taxon>
        <taxon>Thalassiosira</taxon>
    </lineage>
</organism>
<dbReference type="AlphaFoldDB" id="K0SWV7"/>
<gene>
    <name evidence="7" type="ORF">THAOC_08781</name>
</gene>